<dbReference type="InterPro" id="IPR037402">
    <property type="entry name" value="YidZ_PBP2"/>
</dbReference>
<keyword evidence="3" id="KW-0238">DNA-binding</keyword>
<dbReference type="SUPFAM" id="SSF46785">
    <property type="entry name" value="Winged helix' DNA-binding domain"/>
    <property type="match status" value="1"/>
</dbReference>
<dbReference type="Gene3D" id="1.10.10.10">
    <property type="entry name" value="Winged helix-like DNA-binding domain superfamily/Winged helix DNA-binding domain"/>
    <property type="match status" value="1"/>
</dbReference>
<evidence type="ECO:0000256" key="1">
    <source>
        <dbReference type="ARBA" id="ARBA00009437"/>
    </source>
</evidence>
<reference evidence="6 7" key="1">
    <citation type="submission" date="2018-05" db="EMBL/GenBank/DDBJ databases">
        <title>Genomic Encyclopedia of Type Strains, Phase IV (KMG-IV): sequencing the most valuable type-strain genomes for metagenomic binning, comparative biology and taxonomic classification.</title>
        <authorList>
            <person name="Goeker M."/>
        </authorList>
    </citation>
    <scope>NUCLEOTIDE SEQUENCE [LARGE SCALE GENOMIC DNA]</scope>
    <source>
        <strain evidence="6 7">DSM 19792</strain>
    </source>
</reference>
<dbReference type="SUPFAM" id="SSF53850">
    <property type="entry name" value="Periplasmic binding protein-like II"/>
    <property type="match status" value="1"/>
</dbReference>
<sequence length="332" mass="37324">MNFLTLDLNLLRVFDAVMIEQNLTRAADKLAMTQPAVSNALKRLRHSLGDELLIRTAYGVKPTPRAEILWPAIRQALSSLETAIAPSSFDVSQAQTTFRMAMSDATAALWMPTLVNVLEKEAPRVNVRMVPLTTREPRPMLMRGDIDIAIGFFPGVVAQLTGGQGAANSAIRHERLYSGHYVVVMRRDHPLANKKLTLDEYCNAKHLLVSFSGRAHGLVDEALAQMGRERRIVLTVNQFFTSGRVVSNSDLLTVLPRHLVAATGMTEALVWKELPFAMPDVHVDMLWHERDSRNPAHQWIRRNLVDMTHSNLITELEHKLGHKLEHEIKLDT</sequence>
<dbReference type="Pfam" id="PF03466">
    <property type="entry name" value="LysR_substrate"/>
    <property type="match status" value="1"/>
</dbReference>
<gene>
    <name evidence="6" type="ORF">DFR42_102151</name>
</gene>
<evidence type="ECO:0000313" key="6">
    <source>
        <dbReference type="EMBL" id="PXX44939.1"/>
    </source>
</evidence>
<dbReference type="Pfam" id="PF00126">
    <property type="entry name" value="HTH_1"/>
    <property type="match status" value="1"/>
</dbReference>
<accession>A0A318J785</accession>
<dbReference type="Gene3D" id="3.40.190.10">
    <property type="entry name" value="Periplasmic binding protein-like II"/>
    <property type="match status" value="2"/>
</dbReference>
<dbReference type="CDD" id="cd08417">
    <property type="entry name" value="PBP2_Nitroaromatics_like"/>
    <property type="match status" value="1"/>
</dbReference>
<dbReference type="InterPro" id="IPR036390">
    <property type="entry name" value="WH_DNA-bd_sf"/>
</dbReference>
<proteinExistence type="inferred from homology"/>
<feature type="domain" description="HTH lysR-type" evidence="5">
    <location>
        <begin position="6"/>
        <end position="63"/>
    </location>
</feature>
<dbReference type="GO" id="GO:0003677">
    <property type="term" value="F:DNA binding"/>
    <property type="evidence" value="ECO:0007669"/>
    <property type="project" value="UniProtKB-KW"/>
</dbReference>
<dbReference type="InterPro" id="IPR005119">
    <property type="entry name" value="LysR_subst-bd"/>
</dbReference>
<dbReference type="OrthoDB" id="5495633at2"/>
<dbReference type="GO" id="GO:0003700">
    <property type="term" value="F:DNA-binding transcription factor activity"/>
    <property type="evidence" value="ECO:0007669"/>
    <property type="project" value="InterPro"/>
</dbReference>
<keyword evidence="2" id="KW-0805">Transcription regulation</keyword>
<dbReference type="RefSeq" id="WP_110254428.1">
    <property type="nucleotide sequence ID" value="NZ_QJKB01000002.1"/>
</dbReference>
<dbReference type="InterPro" id="IPR000847">
    <property type="entry name" value="LysR_HTH_N"/>
</dbReference>
<evidence type="ECO:0000256" key="3">
    <source>
        <dbReference type="ARBA" id="ARBA00023125"/>
    </source>
</evidence>
<evidence type="ECO:0000256" key="2">
    <source>
        <dbReference type="ARBA" id="ARBA00023015"/>
    </source>
</evidence>
<dbReference type="PANTHER" id="PTHR30118:SF6">
    <property type="entry name" value="HTH-TYPE TRANSCRIPTIONAL REGULATOR LEUO"/>
    <property type="match status" value="1"/>
</dbReference>
<keyword evidence="7" id="KW-1185">Reference proteome</keyword>
<dbReference type="InterPro" id="IPR050389">
    <property type="entry name" value="LysR-type_TF"/>
</dbReference>
<dbReference type="EMBL" id="QJKB01000002">
    <property type="protein sequence ID" value="PXX44939.1"/>
    <property type="molecule type" value="Genomic_DNA"/>
</dbReference>
<name>A0A318J785_9BURK</name>
<dbReference type="AlphaFoldDB" id="A0A318J785"/>
<dbReference type="InterPro" id="IPR036388">
    <property type="entry name" value="WH-like_DNA-bd_sf"/>
</dbReference>
<organism evidence="6 7">
    <name type="scientific">Undibacterium pigrum</name>
    <dbReference type="NCBI Taxonomy" id="401470"/>
    <lineage>
        <taxon>Bacteria</taxon>
        <taxon>Pseudomonadati</taxon>
        <taxon>Pseudomonadota</taxon>
        <taxon>Betaproteobacteria</taxon>
        <taxon>Burkholderiales</taxon>
        <taxon>Oxalobacteraceae</taxon>
        <taxon>Undibacterium</taxon>
    </lineage>
</organism>
<keyword evidence="4" id="KW-0804">Transcription</keyword>
<protein>
    <submittedName>
        <fullName evidence="6">LysR family transcriptional regulator</fullName>
    </submittedName>
</protein>
<dbReference type="PRINTS" id="PR00039">
    <property type="entry name" value="HTHLYSR"/>
</dbReference>
<dbReference type="PROSITE" id="PS50931">
    <property type="entry name" value="HTH_LYSR"/>
    <property type="match status" value="1"/>
</dbReference>
<evidence type="ECO:0000256" key="4">
    <source>
        <dbReference type="ARBA" id="ARBA00023163"/>
    </source>
</evidence>
<comment type="caution">
    <text evidence="6">The sequence shown here is derived from an EMBL/GenBank/DDBJ whole genome shotgun (WGS) entry which is preliminary data.</text>
</comment>
<dbReference type="PANTHER" id="PTHR30118">
    <property type="entry name" value="HTH-TYPE TRANSCRIPTIONAL REGULATOR LEUO-RELATED"/>
    <property type="match status" value="1"/>
</dbReference>
<comment type="similarity">
    <text evidence="1">Belongs to the LysR transcriptional regulatory family.</text>
</comment>
<evidence type="ECO:0000259" key="5">
    <source>
        <dbReference type="PROSITE" id="PS50931"/>
    </source>
</evidence>
<dbReference type="Proteomes" id="UP000247792">
    <property type="component" value="Unassembled WGS sequence"/>
</dbReference>
<evidence type="ECO:0000313" key="7">
    <source>
        <dbReference type="Proteomes" id="UP000247792"/>
    </source>
</evidence>